<feature type="transmembrane region" description="Helical" evidence="8">
    <location>
        <begin position="162"/>
        <end position="183"/>
    </location>
</feature>
<dbReference type="EMBL" id="PJNE01000001">
    <property type="protein sequence ID" value="PKW28314.1"/>
    <property type="molecule type" value="Genomic_DNA"/>
</dbReference>
<organism evidence="9 10">
    <name type="scientific">Phycicoccus duodecadis</name>
    <dbReference type="NCBI Taxonomy" id="173053"/>
    <lineage>
        <taxon>Bacteria</taxon>
        <taxon>Bacillati</taxon>
        <taxon>Actinomycetota</taxon>
        <taxon>Actinomycetes</taxon>
        <taxon>Micrococcales</taxon>
        <taxon>Intrasporangiaceae</taxon>
        <taxon>Phycicoccus</taxon>
    </lineage>
</organism>
<dbReference type="GO" id="GO:0015648">
    <property type="term" value="F:lipid-linked peptidoglycan transporter activity"/>
    <property type="evidence" value="ECO:0007669"/>
    <property type="project" value="TreeGrafter"/>
</dbReference>
<sequence length="543" mass="55454">MTRRRLASGVAGAAGLIALVTMVSRVAGFARILVFADSVRARGVGEIYQSVNALPNVLFEVAAGGVLAAVAVPLIAHRLGAGQREHADRLASVLLTWALVVLVPLGLLLALAAPVLAGWLVDDFDPRAQALGTTLLRIFAVQVPLYGVGIILAGLLQAHRRFLAAALAPLVSSVVVLGSYLWYGSLTGGAVSPSSVGDRAVAVLGWGTTLGVVVLSLPLLVPALATGWRWRPGLRLDPDDARRIGALAGAGVLALGAQQAAVLATVWLANHSGTRGSFTVYQYVQAVYLLPYAVLAVPVATSAFPALAARTGAGEDVTGTLARSLRAVLVLCGVAAGVLIAAAPTVGAFFRALDANKGPDGSSPDALAALAPALTAYAPGVVGFGLTALLTRALYVRGRPLDAAFAVSLGWAVAAVLPLVLVGPDRGALTTLRWLGLSSTLGMTLSAALLVLLVRRAWGPEVTRGMARTLGAVVVAVALAVLVGDLVTRGRSYDGLADAALWGVATGALALVTGLLTVFYGDRTMMGQMRDGGRSRRRGGEGG</sequence>
<dbReference type="PANTHER" id="PTHR47019">
    <property type="entry name" value="LIPID II FLIPPASE MURJ"/>
    <property type="match status" value="1"/>
</dbReference>
<protein>
    <submittedName>
        <fullName evidence="9">Putative peptidoglycan lipid II flippase</fullName>
    </submittedName>
</protein>
<dbReference type="InterPro" id="IPR051050">
    <property type="entry name" value="Lipid_II_flippase_MurJ/MviN"/>
</dbReference>
<feature type="transmembrane region" description="Helical" evidence="8">
    <location>
        <begin position="57"/>
        <end position="79"/>
    </location>
</feature>
<keyword evidence="6 8" id="KW-1133">Transmembrane helix</keyword>
<evidence type="ECO:0000313" key="10">
    <source>
        <dbReference type="Proteomes" id="UP000233781"/>
    </source>
</evidence>
<reference evidence="9 10" key="1">
    <citation type="submission" date="2017-12" db="EMBL/GenBank/DDBJ databases">
        <title>Sequencing the genomes of 1000 Actinobacteria strains.</title>
        <authorList>
            <person name="Klenk H.-P."/>
        </authorList>
    </citation>
    <scope>NUCLEOTIDE SEQUENCE [LARGE SCALE GENOMIC DNA]</scope>
    <source>
        <strain evidence="9 10">DSM 12806</strain>
    </source>
</reference>
<evidence type="ECO:0000256" key="1">
    <source>
        <dbReference type="ARBA" id="ARBA00004651"/>
    </source>
</evidence>
<dbReference type="GO" id="GO:0008360">
    <property type="term" value="P:regulation of cell shape"/>
    <property type="evidence" value="ECO:0007669"/>
    <property type="project" value="UniProtKB-KW"/>
</dbReference>
<evidence type="ECO:0000256" key="7">
    <source>
        <dbReference type="ARBA" id="ARBA00023136"/>
    </source>
</evidence>
<keyword evidence="7 8" id="KW-0472">Membrane</keyword>
<evidence type="ECO:0000256" key="2">
    <source>
        <dbReference type="ARBA" id="ARBA00022475"/>
    </source>
</evidence>
<feature type="transmembrane region" description="Helical" evidence="8">
    <location>
        <begin position="203"/>
        <end position="225"/>
    </location>
</feature>
<keyword evidence="10" id="KW-1185">Reference proteome</keyword>
<dbReference type="PRINTS" id="PR01806">
    <property type="entry name" value="VIRFACTRMVIN"/>
</dbReference>
<gene>
    <name evidence="9" type="ORF">ATL31_3180</name>
</gene>
<accession>A0A2N3YNA0</accession>
<evidence type="ECO:0000256" key="5">
    <source>
        <dbReference type="ARBA" id="ARBA00022984"/>
    </source>
</evidence>
<dbReference type="GO" id="GO:0009252">
    <property type="term" value="P:peptidoglycan biosynthetic process"/>
    <property type="evidence" value="ECO:0007669"/>
    <property type="project" value="UniProtKB-KW"/>
</dbReference>
<dbReference type="Pfam" id="PF03023">
    <property type="entry name" value="MurJ"/>
    <property type="match status" value="1"/>
</dbReference>
<dbReference type="OrthoDB" id="4350032at2"/>
<dbReference type="PANTHER" id="PTHR47019:SF1">
    <property type="entry name" value="LIPID II FLIPPASE MURJ"/>
    <property type="match status" value="1"/>
</dbReference>
<keyword evidence="3 8" id="KW-0812">Transmembrane</keyword>
<dbReference type="InterPro" id="IPR004268">
    <property type="entry name" value="MurJ"/>
</dbReference>
<evidence type="ECO:0000256" key="6">
    <source>
        <dbReference type="ARBA" id="ARBA00022989"/>
    </source>
</evidence>
<feature type="transmembrane region" description="Helical" evidence="8">
    <location>
        <begin position="466"/>
        <end position="487"/>
    </location>
</feature>
<feature type="transmembrane region" description="Helical" evidence="8">
    <location>
        <begin position="434"/>
        <end position="454"/>
    </location>
</feature>
<evidence type="ECO:0000256" key="4">
    <source>
        <dbReference type="ARBA" id="ARBA00022960"/>
    </source>
</evidence>
<feature type="transmembrane region" description="Helical" evidence="8">
    <location>
        <begin position="499"/>
        <end position="520"/>
    </location>
</feature>
<evidence type="ECO:0000256" key="8">
    <source>
        <dbReference type="SAM" id="Phobius"/>
    </source>
</evidence>
<feature type="transmembrane region" description="Helical" evidence="8">
    <location>
        <begin position="289"/>
        <end position="308"/>
    </location>
</feature>
<keyword evidence="5" id="KW-0573">Peptidoglycan synthesis</keyword>
<feature type="transmembrane region" description="Helical" evidence="8">
    <location>
        <begin position="370"/>
        <end position="391"/>
    </location>
</feature>
<feature type="transmembrane region" description="Helical" evidence="8">
    <location>
        <begin position="328"/>
        <end position="350"/>
    </location>
</feature>
<proteinExistence type="predicted"/>
<evidence type="ECO:0000256" key="3">
    <source>
        <dbReference type="ARBA" id="ARBA00022692"/>
    </source>
</evidence>
<feature type="transmembrane region" description="Helical" evidence="8">
    <location>
        <begin position="246"/>
        <end position="269"/>
    </location>
</feature>
<comment type="subcellular location">
    <subcellularLocation>
        <location evidence="1">Cell membrane</location>
        <topology evidence="1">Multi-pass membrane protein</topology>
    </subcellularLocation>
</comment>
<dbReference type="GO" id="GO:0034204">
    <property type="term" value="P:lipid translocation"/>
    <property type="evidence" value="ECO:0007669"/>
    <property type="project" value="TreeGrafter"/>
</dbReference>
<evidence type="ECO:0000313" key="9">
    <source>
        <dbReference type="EMBL" id="PKW28314.1"/>
    </source>
</evidence>
<feature type="transmembrane region" description="Helical" evidence="8">
    <location>
        <begin position="403"/>
        <end position="422"/>
    </location>
</feature>
<dbReference type="RefSeq" id="WP_143598412.1">
    <property type="nucleotide sequence ID" value="NZ_PJNE01000001.1"/>
</dbReference>
<dbReference type="GO" id="GO:0005886">
    <property type="term" value="C:plasma membrane"/>
    <property type="evidence" value="ECO:0007669"/>
    <property type="project" value="UniProtKB-SubCell"/>
</dbReference>
<comment type="caution">
    <text evidence="9">The sequence shown here is derived from an EMBL/GenBank/DDBJ whole genome shotgun (WGS) entry which is preliminary data.</text>
</comment>
<keyword evidence="4" id="KW-0133">Cell shape</keyword>
<dbReference type="Proteomes" id="UP000233781">
    <property type="component" value="Unassembled WGS sequence"/>
</dbReference>
<name>A0A2N3YNA0_9MICO</name>
<feature type="transmembrane region" description="Helical" evidence="8">
    <location>
        <begin position="135"/>
        <end position="155"/>
    </location>
</feature>
<feature type="transmembrane region" description="Helical" evidence="8">
    <location>
        <begin position="91"/>
        <end position="115"/>
    </location>
</feature>
<dbReference type="AlphaFoldDB" id="A0A2N3YNA0"/>
<keyword evidence="2" id="KW-1003">Cell membrane</keyword>